<dbReference type="EMBL" id="JACWUN010000003">
    <property type="protein sequence ID" value="MBD1399869.1"/>
    <property type="molecule type" value="Genomic_DNA"/>
</dbReference>
<gene>
    <name evidence="5" type="ORF">ICT70_04215</name>
</gene>
<proteinExistence type="inferred from homology"/>
<keyword evidence="5" id="KW-0255">Endonuclease</keyword>
<evidence type="ECO:0000259" key="4">
    <source>
        <dbReference type="Pfam" id="PF01420"/>
    </source>
</evidence>
<dbReference type="CDD" id="cd17282">
    <property type="entry name" value="RMtype1_S_Eco16444ORF1681_TRD1-CR1_like"/>
    <property type="match status" value="1"/>
</dbReference>
<reference evidence="5" key="1">
    <citation type="submission" date="2020-09" db="EMBL/GenBank/DDBJ databases">
        <title>Pelobacter alkaliphilus sp. nov., a novel anaerobic arsenate-reducing bacterium from terrestrial mud volcano.</title>
        <authorList>
            <person name="Khomyakova M.A."/>
            <person name="Merkel A.Y."/>
            <person name="Slobodkin A.I."/>
        </authorList>
    </citation>
    <scope>NUCLEOTIDE SEQUENCE</scope>
    <source>
        <strain evidence="5">M08fum</strain>
    </source>
</reference>
<dbReference type="GO" id="GO:0003677">
    <property type="term" value="F:DNA binding"/>
    <property type="evidence" value="ECO:0007669"/>
    <property type="project" value="UniProtKB-KW"/>
</dbReference>
<dbReference type="Gene3D" id="3.90.220.20">
    <property type="entry name" value="DNA methylase specificity domains"/>
    <property type="match status" value="2"/>
</dbReference>
<evidence type="ECO:0000256" key="3">
    <source>
        <dbReference type="ARBA" id="ARBA00023125"/>
    </source>
</evidence>
<dbReference type="GO" id="GO:0004519">
    <property type="term" value="F:endonuclease activity"/>
    <property type="evidence" value="ECO:0007669"/>
    <property type="project" value="UniProtKB-KW"/>
</dbReference>
<dbReference type="RefSeq" id="WP_191154134.1">
    <property type="nucleotide sequence ID" value="NZ_JACWUN010000003.1"/>
</dbReference>
<protein>
    <submittedName>
        <fullName evidence="5">Restriction endonuclease subunit S</fullName>
    </submittedName>
</protein>
<evidence type="ECO:0000256" key="1">
    <source>
        <dbReference type="ARBA" id="ARBA00010923"/>
    </source>
</evidence>
<dbReference type="InterPro" id="IPR000055">
    <property type="entry name" value="Restrct_endonuc_typeI_TRD"/>
</dbReference>
<dbReference type="Proteomes" id="UP000632828">
    <property type="component" value="Unassembled WGS sequence"/>
</dbReference>
<keyword evidence="5" id="KW-0378">Hydrolase</keyword>
<dbReference type="Gene3D" id="1.10.287.1120">
    <property type="entry name" value="Bipartite methylase S protein"/>
    <property type="match status" value="1"/>
</dbReference>
<dbReference type="InterPro" id="IPR052021">
    <property type="entry name" value="Type-I_RS_S_subunit"/>
</dbReference>
<dbReference type="InterPro" id="IPR044946">
    <property type="entry name" value="Restrct_endonuc_typeI_TRD_sf"/>
</dbReference>
<feature type="domain" description="Type I restriction modification DNA specificity" evidence="4">
    <location>
        <begin position="7"/>
        <end position="179"/>
    </location>
</feature>
<dbReference type="AlphaFoldDB" id="A0A8J6UNP6"/>
<dbReference type="PANTHER" id="PTHR30408:SF13">
    <property type="entry name" value="TYPE I RESTRICTION ENZYME HINDI SPECIFICITY SUBUNIT"/>
    <property type="match status" value="1"/>
</dbReference>
<comment type="similarity">
    <text evidence="1">Belongs to the type-I restriction system S methylase family.</text>
</comment>
<organism evidence="5 6">
    <name type="scientific">Pelovirga terrestris</name>
    <dbReference type="NCBI Taxonomy" id="2771352"/>
    <lineage>
        <taxon>Bacteria</taxon>
        <taxon>Pseudomonadati</taxon>
        <taxon>Thermodesulfobacteriota</taxon>
        <taxon>Desulfuromonadia</taxon>
        <taxon>Geobacterales</taxon>
        <taxon>Geobacteraceae</taxon>
        <taxon>Pelovirga</taxon>
    </lineage>
</organism>
<keyword evidence="5" id="KW-0540">Nuclease</keyword>
<feature type="domain" description="Type I restriction modification DNA specificity" evidence="4">
    <location>
        <begin position="208"/>
        <end position="359"/>
    </location>
</feature>
<keyword evidence="2" id="KW-0680">Restriction system</keyword>
<evidence type="ECO:0000313" key="6">
    <source>
        <dbReference type="Proteomes" id="UP000632828"/>
    </source>
</evidence>
<dbReference type="SUPFAM" id="SSF116734">
    <property type="entry name" value="DNA methylase specificity domain"/>
    <property type="match status" value="2"/>
</dbReference>
<evidence type="ECO:0000313" key="5">
    <source>
        <dbReference type="EMBL" id="MBD1399869.1"/>
    </source>
</evidence>
<dbReference type="PANTHER" id="PTHR30408">
    <property type="entry name" value="TYPE-1 RESTRICTION ENZYME ECOKI SPECIFICITY PROTEIN"/>
    <property type="match status" value="1"/>
</dbReference>
<dbReference type="GO" id="GO:0009307">
    <property type="term" value="P:DNA restriction-modification system"/>
    <property type="evidence" value="ECO:0007669"/>
    <property type="project" value="UniProtKB-KW"/>
</dbReference>
<dbReference type="Pfam" id="PF01420">
    <property type="entry name" value="Methylase_S"/>
    <property type="match status" value="2"/>
</dbReference>
<accession>A0A8J6UNP6</accession>
<evidence type="ECO:0000256" key="2">
    <source>
        <dbReference type="ARBA" id="ARBA00022747"/>
    </source>
</evidence>
<keyword evidence="6" id="KW-1185">Reference proteome</keyword>
<name>A0A8J6UNP6_9BACT</name>
<keyword evidence="3" id="KW-0238">DNA-binding</keyword>
<comment type="caution">
    <text evidence="5">The sequence shown here is derived from an EMBL/GenBank/DDBJ whole genome shotgun (WGS) entry which is preliminary data.</text>
</comment>
<sequence length="427" mass="48107">MKNNLGFSKLEDLGTVARGKSKHRPRNDPSLYGGPYPFIQTGDVKHSNFYVTKYTQTYNEKGLAQSKLWEPGTLCITIAANIADTAILVFSACFPDSIIGFIPNEKRSDVRFVKYCLESYKFQIQGISQGTTQDNLSLEKLRSINFRVPDLPTQRKIAAILTAYDDLIEVNKRRIALLEKMAEELYREWFVRMRFPGHQDTRFVKGVPEDWEISRVDSLGKVVTGKTPSTVVPRYYGDKYPFIKTPDMHGNMFVSETNEKLSEDGLLSQRSQTIPKNSLCVSCIGTGGVVSITTTTSQTNQQINTVCLYREEDLEWGYYVICGLKESIWLFGSTGTTMTNLSKGKFSGLKFLSPTIELRNKFHEIVKPIFLEINQLASMNRNLTKTRDLLLPRLISGKLSVENLDIQFPPSMHKDASATAVETEAGG</sequence>